<accession>A5APP8</accession>
<reference evidence="1" key="1">
    <citation type="journal article" date="2007" name="PLoS ONE">
        <title>The first genome sequence of an elite grapevine cultivar (Pinot noir Vitis vinifera L.): coping with a highly heterozygous genome.</title>
        <authorList>
            <person name="Velasco R."/>
            <person name="Zharkikh A."/>
            <person name="Troggio M."/>
            <person name="Cartwright D.A."/>
            <person name="Cestaro A."/>
            <person name="Pruss D."/>
            <person name="Pindo M."/>
            <person name="FitzGerald L.M."/>
            <person name="Vezzulli S."/>
            <person name="Reid J."/>
            <person name="Malacarne G."/>
            <person name="Iliev D."/>
            <person name="Coppola G."/>
            <person name="Wardell B."/>
            <person name="Micheletti D."/>
            <person name="Macalma T."/>
            <person name="Facci M."/>
            <person name="Mitchell J.T."/>
            <person name="Perazzolli M."/>
            <person name="Eldredge G."/>
            <person name="Gatto P."/>
            <person name="Oyzerski R."/>
            <person name="Moretto M."/>
            <person name="Gutin N."/>
            <person name="Stefanini M."/>
            <person name="Chen Y."/>
            <person name="Segala C."/>
            <person name="Davenport C."/>
            <person name="Dematte L."/>
            <person name="Mraz A."/>
            <person name="Battilana J."/>
            <person name="Stormo K."/>
            <person name="Costa F."/>
            <person name="Tao Q."/>
            <person name="Si-Ammour A."/>
            <person name="Harkins T."/>
            <person name="Lackey A."/>
            <person name="Perbost C."/>
            <person name="Taillon B."/>
            <person name="Stella A."/>
            <person name="Solovyev V."/>
            <person name="Fawcett J.A."/>
            <person name="Sterck L."/>
            <person name="Vandepoele K."/>
            <person name="Grando S.M."/>
            <person name="Toppo S."/>
            <person name="Moser C."/>
            <person name="Lanchbury J."/>
            <person name="Bogden R."/>
            <person name="Skolnick M."/>
            <person name="Sgaramella V."/>
            <person name="Bhatnagar S.K."/>
            <person name="Fontana P."/>
            <person name="Gutin A."/>
            <person name="Van de Peer Y."/>
            <person name="Salamini F."/>
            <person name="Viola R."/>
        </authorList>
    </citation>
    <scope>NUCLEOTIDE SEQUENCE</scope>
</reference>
<sequence>MVVFYNPSFSQLGAEVALASGLLLPELFQLEFGAQEVALGAPEIFLAAPEMVPAMELAGDSARELETALEFEPVMELVKALEIAQSNRWVLSSPPWVSSAMAYLLTWLDIILPAALVARASPEVELVSRAKALEQVLELTPFTDSSCSSKEMKTQPLEFAPFRATELGATLLI</sequence>
<organism evidence="1">
    <name type="scientific">Vitis vinifera</name>
    <name type="common">Grape</name>
    <dbReference type="NCBI Taxonomy" id="29760"/>
    <lineage>
        <taxon>Eukaryota</taxon>
        <taxon>Viridiplantae</taxon>
        <taxon>Streptophyta</taxon>
        <taxon>Embryophyta</taxon>
        <taxon>Tracheophyta</taxon>
        <taxon>Spermatophyta</taxon>
        <taxon>Magnoliopsida</taxon>
        <taxon>eudicotyledons</taxon>
        <taxon>Gunneridae</taxon>
        <taxon>Pentapetalae</taxon>
        <taxon>rosids</taxon>
        <taxon>Vitales</taxon>
        <taxon>Vitaceae</taxon>
        <taxon>Viteae</taxon>
        <taxon>Vitis</taxon>
    </lineage>
</organism>
<protein>
    <submittedName>
        <fullName evidence="1">Uncharacterized protein</fullName>
    </submittedName>
</protein>
<dbReference type="AlphaFoldDB" id="A5APP8"/>
<name>A5APP8_VITVI</name>
<proteinExistence type="predicted"/>
<dbReference type="EMBL" id="AM431618">
    <property type="protein sequence ID" value="CAN62687.1"/>
    <property type="molecule type" value="Genomic_DNA"/>
</dbReference>
<gene>
    <name evidence="1" type="ORF">VITISV_022469</name>
</gene>
<evidence type="ECO:0000313" key="1">
    <source>
        <dbReference type="EMBL" id="CAN62687.1"/>
    </source>
</evidence>